<sequence length="701" mass="76906">MPVHLPEHYTQQVSSDWFWETNEQAEFTYLSPGSERLLGRPATALIGRRREAIARADETETDWQAYRQAMTRRQEFRDFLYPYAHPNGSVRWFKISGEPRFAMDGAFLGFRGVGSDVSEQMRIHERLDEALDELRQSNERLSEQNRRFDAALANMSQGLCMFDAASRLVVFNDRYREMFGLSAEALTVGMTQGEICEVLVALGTYPPDVTVDGLCEGTRLALAGPPGVAGQRELADGRVIAVSYRGMSGGGWVSTFEDITERRRNEARIAHMARHDALTNLPNRTALREHGIEMLGEGRCDDAPGLAMLCIDLDRFKAVNDTHGHATGDALLRSVAERLRASVREGDLVSRLGGDEFAVLHRAADEAGALALAQRLARVLSVPYHLNGIQLEIGASVGVAMATRASESVEELLQHADLALYHVKSAGRGAACVFQAAMNEAAKARHALERELREALAQGAFELHYQPLVDLGGGRITGMEALLRWRHPERGLVSPGTFIPLAEETGLIVPLGRWVLEQACRDAATWPAHVSLAVNVSAAQLRHRGFAEGVLAALEAAGIGPGRLELEMTETVLLEDTETNLETLHGLRRAGIRISMDDFGTGYSSLGYLRRFPFDKIKIDRSFVRDLDRAAEAGMIMRTLLGLGANLGIATLVEGIETRAQLEAVRAAGCRQVQGYLFSPPRPLTETYAMLSEPPTALAAA</sequence>
<evidence type="ECO:0000259" key="2">
    <source>
        <dbReference type="PROSITE" id="PS50113"/>
    </source>
</evidence>
<dbReference type="InterPro" id="IPR000014">
    <property type="entry name" value="PAS"/>
</dbReference>
<evidence type="ECO:0008006" key="7">
    <source>
        <dbReference type="Google" id="ProtNLM"/>
    </source>
</evidence>
<dbReference type="Pfam" id="PF00990">
    <property type="entry name" value="GGDEF"/>
    <property type="match status" value="1"/>
</dbReference>
<dbReference type="SUPFAM" id="SSF55073">
    <property type="entry name" value="Nucleotide cyclase"/>
    <property type="match status" value="1"/>
</dbReference>
<dbReference type="SMART" id="SM00267">
    <property type="entry name" value="GGDEF"/>
    <property type="match status" value="1"/>
</dbReference>
<dbReference type="SMART" id="SM00052">
    <property type="entry name" value="EAL"/>
    <property type="match status" value="1"/>
</dbReference>
<feature type="domain" description="GGDEF" evidence="4">
    <location>
        <begin position="304"/>
        <end position="436"/>
    </location>
</feature>
<evidence type="ECO:0000313" key="6">
    <source>
        <dbReference type="Proteomes" id="UP001055102"/>
    </source>
</evidence>
<dbReference type="Gene3D" id="3.30.70.270">
    <property type="match status" value="1"/>
</dbReference>
<dbReference type="PROSITE" id="PS50883">
    <property type="entry name" value="EAL"/>
    <property type="match status" value="1"/>
</dbReference>
<organism evidence="5 6">
    <name type="scientific">Methylobacterium jeotgali</name>
    <dbReference type="NCBI Taxonomy" id="381630"/>
    <lineage>
        <taxon>Bacteria</taxon>
        <taxon>Pseudomonadati</taxon>
        <taxon>Pseudomonadota</taxon>
        <taxon>Alphaproteobacteria</taxon>
        <taxon>Hyphomicrobiales</taxon>
        <taxon>Methylobacteriaceae</taxon>
        <taxon>Methylobacterium</taxon>
    </lineage>
</organism>
<dbReference type="InterPro" id="IPR029787">
    <property type="entry name" value="Nucleotide_cyclase"/>
</dbReference>
<keyword evidence="6" id="KW-1185">Reference proteome</keyword>
<dbReference type="EMBL" id="BPQR01000048">
    <property type="protein sequence ID" value="GJE07578.1"/>
    <property type="molecule type" value="Genomic_DNA"/>
</dbReference>
<dbReference type="InterPro" id="IPR043128">
    <property type="entry name" value="Rev_trsase/Diguanyl_cyclase"/>
</dbReference>
<dbReference type="PANTHER" id="PTHR44757:SF2">
    <property type="entry name" value="BIOFILM ARCHITECTURE MAINTENANCE PROTEIN MBAA"/>
    <property type="match status" value="1"/>
</dbReference>
<dbReference type="Pfam" id="PF12860">
    <property type="entry name" value="PAS_7"/>
    <property type="match status" value="1"/>
</dbReference>
<dbReference type="InterPro" id="IPR001633">
    <property type="entry name" value="EAL_dom"/>
</dbReference>
<dbReference type="SMART" id="SM00091">
    <property type="entry name" value="PAS"/>
    <property type="match status" value="2"/>
</dbReference>
<keyword evidence="1" id="KW-0175">Coiled coil</keyword>
<dbReference type="PROSITE" id="PS50887">
    <property type="entry name" value="GGDEF"/>
    <property type="match status" value="1"/>
</dbReference>
<dbReference type="NCBIfam" id="TIGR00254">
    <property type="entry name" value="GGDEF"/>
    <property type="match status" value="1"/>
</dbReference>
<dbReference type="InterPro" id="IPR000160">
    <property type="entry name" value="GGDEF_dom"/>
</dbReference>
<dbReference type="InterPro" id="IPR000700">
    <property type="entry name" value="PAS-assoc_C"/>
</dbReference>
<evidence type="ECO:0000259" key="4">
    <source>
        <dbReference type="PROSITE" id="PS50887"/>
    </source>
</evidence>
<accession>A0ABQ4T045</accession>
<dbReference type="RefSeq" id="WP_238276820.1">
    <property type="nucleotide sequence ID" value="NZ_BPQR01000048.1"/>
</dbReference>
<dbReference type="Gene3D" id="3.30.450.20">
    <property type="entry name" value="PAS domain"/>
    <property type="match status" value="2"/>
</dbReference>
<evidence type="ECO:0000313" key="5">
    <source>
        <dbReference type="EMBL" id="GJE07578.1"/>
    </source>
</evidence>
<feature type="coiled-coil region" evidence="1">
    <location>
        <begin position="117"/>
        <end position="154"/>
    </location>
</feature>
<reference evidence="5" key="2">
    <citation type="submission" date="2021-08" db="EMBL/GenBank/DDBJ databases">
        <authorList>
            <person name="Tani A."/>
            <person name="Ola A."/>
            <person name="Ogura Y."/>
            <person name="Katsura K."/>
            <person name="Hayashi T."/>
        </authorList>
    </citation>
    <scope>NUCLEOTIDE SEQUENCE</scope>
    <source>
        <strain evidence="5">LMG 23639</strain>
    </source>
</reference>
<dbReference type="CDD" id="cd01948">
    <property type="entry name" value="EAL"/>
    <property type="match status" value="1"/>
</dbReference>
<proteinExistence type="predicted"/>
<dbReference type="PANTHER" id="PTHR44757">
    <property type="entry name" value="DIGUANYLATE CYCLASE DGCP"/>
    <property type="match status" value="1"/>
</dbReference>
<protein>
    <recommendedName>
        <fullName evidence="7">GGDEF domain-containing protein</fullName>
    </recommendedName>
</protein>
<evidence type="ECO:0000256" key="1">
    <source>
        <dbReference type="SAM" id="Coils"/>
    </source>
</evidence>
<dbReference type="Pfam" id="PF08448">
    <property type="entry name" value="PAS_4"/>
    <property type="match status" value="1"/>
</dbReference>
<dbReference type="InterPro" id="IPR035965">
    <property type="entry name" value="PAS-like_dom_sf"/>
</dbReference>
<dbReference type="SUPFAM" id="SSF141868">
    <property type="entry name" value="EAL domain-like"/>
    <property type="match status" value="1"/>
</dbReference>
<dbReference type="Proteomes" id="UP001055102">
    <property type="component" value="Unassembled WGS sequence"/>
</dbReference>
<dbReference type="Gene3D" id="3.20.20.450">
    <property type="entry name" value="EAL domain"/>
    <property type="match status" value="1"/>
</dbReference>
<dbReference type="Pfam" id="PF00563">
    <property type="entry name" value="EAL"/>
    <property type="match status" value="1"/>
</dbReference>
<gene>
    <name evidence="5" type="ORF">AOPFMNJM_2907</name>
</gene>
<evidence type="ECO:0000259" key="3">
    <source>
        <dbReference type="PROSITE" id="PS50883"/>
    </source>
</evidence>
<reference evidence="5" key="1">
    <citation type="journal article" date="2021" name="Front. Microbiol.">
        <title>Comprehensive Comparative Genomics and Phenotyping of Methylobacterium Species.</title>
        <authorList>
            <person name="Alessa O."/>
            <person name="Ogura Y."/>
            <person name="Fujitani Y."/>
            <person name="Takami H."/>
            <person name="Hayashi T."/>
            <person name="Sahin N."/>
            <person name="Tani A."/>
        </authorList>
    </citation>
    <scope>NUCLEOTIDE SEQUENCE</scope>
    <source>
        <strain evidence="5">LMG 23639</strain>
    </source>
</reference>
<dbReference type="CDD" id="cd00130">
    <property type="entry name" value="PAS"/>
    <property type="match status" value="1"/>
</dbReference>
<feature type="domain" description="PAC" evidence="2">
    <location>
        <begin position="77"/>
        <end position="129"/>
    </location>
</feature>
<dbReference type="PROSITE" id="PS50113">
    <property type="entry name" value="PAC"/>
    <property type="match status" value="1"/>
</dbReference>
<dbReference type="InterPro" id="IPR035919">
    <property type="entry name" value="EAL_sf"/>
</dbReference>
<dbReference type="InterPro" id="IPR052155">
    <property type="entry name" value="Biofilm_reg_signaling"/>
</dbReference>
<name>A0ABQ4T045_9HYPH</name>
<dbReference type="InterPro" id="IPR013656">
    <property type="entry name" value="PAS_4"/>
</dbReference>
<feature type="domain" description="EAL" evidence="3">
    <location>
        <begin position="445"/>
        <end position="695"/>
    </location>
</feature>
<dbReference type="NCBIfam" id="TIGR00229">
    <property type="entry name" value="sensory_box"/>
    <property type="match status" value="1"/>
</dbReference>
<dbReference type="SUPFAM" id="SSF55785">
    <property type="entry name" value="PYP-like sensor domain (PAS domain)"/>
    <property type="match status" value="2"/>
</dbReference>
<dbReference type="CDD" id="cd01949">
    <property type="entry name" value="GGDEF"/>
    <property type="match status" value="1"/>
</dbReference>
<comment type="caution">
    <text evidence="5">The sequence shown here is derived from an EMBL/GenBank/DDBJ whole genome shotgun (WGS) entry which is preliminary data.</text>
</comment>